<feature type="region of interest" description="Disordered" evidence="5">
    <location>
        <begin position="875"/>
        <end position="896"/>
    </location>
</feature>
<keyword evidence="3 6" id="KW-1133">Transmembrane helix</keyword>
<feature type="transmembrane region" description="Helical" evidence="6">
    <location>
        <begin position="58"/>
        <end position="82"/>
    </location>
</feature>
<accession>A0A2G6K8T0</accession>
<dbReference type="GO" id="GO:0005576">
    <property type="term" value="C:extracellular region"/>
    <property type="evidence" value="ECO:0007669"/>
    <property type="project" value="TreeGrafter"/>
</dbReference>
<feature type="transmembrane region" description="Helical" evidence="6">
    <location>
        <begin position="253"/>
        <end position="274"/>
    </location>
</feature>
<evidence type="ECO:0000256" key="4">
    <source>
        <dbReference type="ARBA" id="ARBA00023136"/>
    </source>
</evidence>
<feature type="transmembrane region" description="Helical" evidence="6">
    <location>
        <begin position="281"/>
        <end position="300"/>
    </location>
</feature>
<feature type="transmembrane region" description="Helical" evidence="6">
    <location>
        <begin position="12"/>
        <end position="38"/>
    </location>
</feature>
<feature type="transmembrane region" description="Helical" evidence="6">
    <location>
        <begin position="172"/>
        <end position="197"/>
    </location>
</feature>
<evidence type="ECO:0000256" key="2">
    <source>
        <dbReference type="ARBA" id="ARBA00022692"/>
    </source>
</evidence>
<dbReference type="Pfam" id="PF03699">
    <property type="entry name" value="UPF0182"/>
    <property type="match status" value="1"/>
</dbReference>
<dbReference type="PANTHER" id="PTHR39344">
    <property type="entry name" value="UPF0182 PROTEIN SLL1060"/>
    <property type="match status" value="1"/>
</dbReference>
<keyword evidence="2 6" id="KW-0812">Transmembrane</keyword>
<protein>
    <submittedName>
        <fullName evidence="7">Uncharacterized protein</fullName>
    </submittedName>
</protein>
<dbReference type="Proteomes" id="UP000230914">
    <property type="component" value="Unassembled WGS sequence"/>
</dbReference>
<dbReference type="PANTHER" id="PTHR39344:SF1">
    <property type="entry name" value="UPF0182 PROTEIN SLL1060"/>
    <property type="match status" value="1"/>
</dbReference>
<reference evidence="7 8" key="1">
    <citation type="submission" date="2017-10" db="EMBL/GenBank/DDBJ databases">
        <title>Novel microbial diversity and functional potential in the marine mammal oral microbiome.</title>
        <authorList>
            <person name="Dudek N.K."/>
            <person name="Sun C.L."/>
            <person name="Burstein D."/>
            <person name="Kantor R.S."/>
            <person name="Aliaga Goltsman D.S."/>
            <person name="Bik E.M."/>
            <person name="Thomas B.C."/>
            <person name="Banfield J.F."/>
            <person name="Relman D.A."/>
        </authorList>
    </citation>
    <scope>NUCLEOTIDE SEQUENCE [LARGE SCALE GENOMIC DNA]</scope>
    <source>
        <strain evidence="7">DOLJORAL78_61_10</strain>
    </source>
</reference>
<name>A0A2G6K8T0_9ACTN</name>
<proteinExistence type="predicted"/>
<gene>
    <name evidence="7" type="ORF">CSA55_04005</name>
</gene>
<evidence type="ECO:0000256" key="6">
    <source>
        <dbReference type="SAM" id="Phobius"/>
    </source>
</evidence>
<evidence type="ECO:0000313" key="8">
    <source>
        <dbReference type="Proteomes" id="UP000230914"/>
    </source>
</evidence>
<organism evidence="7 8">
    <name type="scientific">Ilumatobacter coccineus</name>
    <dbReference type="NCBI Taxonomy" id="467094"/>
    <lineage>
        <taxon>Bacteria</taxon>
        <taxon>Bacillati</taxon>
        <taxon>Actinomycetota</taxon>
        <taxon>Acidimicrobiia</taxon>
        <taxon>Acidimicrobiales</taxon>
        <taxon>Ilumatobacteraceae</taxon>
        <taxon>Ilumatobacter</taxon>
    </lineage>
</organism>
<evidence type="ECO:0000313" key="7">
    <source>
        <dbReference type="EMBL" id="PIE32106.1"/>
    </source>
</evidence>
<sequence>MTPSPRMSVPRFTGRSAVITLGVIVAAILIFGRFIAQFLVDIAWHQALGRSDVLWGQILTRIGLFGGFFLFFVVVATINLFIADRAAPDEFPANVHPYVEQFHQVFGSRLRLVRYGGALVLAFLLALPMSSYWQSWLLFRHAQPFGSTDPQFGLDVGFYVFTLPFMSLVVDWLFVALIAVIVLTVFAHLVNGGVVFTSSWPAVRSATKAHLAVLLSILAAVKAADYWLSRYELTFGTRGFVQGATYTVVKAQIPALILLVMIGLLTAILFLVTIRTGQWRVPLVSSVLWLVMMIVGGMVYPSVVESLVVRPNQEEREAPYIARNVEATRAAMGIDEVTTKEVTFADLSADQLEADTKPFERVRLLNPSLMLSRFRIDRGEVAGLKIADLDVDRYDLGDGTEQVLVAARELDLGTVANTTWQGTHLANTRGCELVVAPVGEVTVNDRPRYRVPEVDRPELYFSPDIGGYSVVGTDVAENPCGENEPYAGTAGVPMGGLFRRAVMALAFLDYNLVGSGAINADSQLLWIKSAQDRVEKIAPFFSYDGDPYPVVVDGGVQWVIDGYTITSRYPYAQRIGGVQLSRSTGLTGDANYIRNSVKATVDAYTGEVRFYVIDPDDPIVTAWGKAFPDLLVPVAEMPAELKQHLRYPEDLFRVQTALYSKYQIAPDKFFQRTGAWSIAQAPSVDRQDAGTVGAGASPEVANTRQAFATESNVSRFHPYYTLFGGSQAVADHDERFVMLRPFVPFSTDDQRTELQAYMTASSEPDSYGELTSYVVADDPLPAGPLRVADQAESELQISSALTLLANQETGTKVKFGDMQLIPVADGLVYVRPVYVVSSDVTEYRNVIVSYNNRSVMAPRLDEALARLFSGYEASSPAVTADDGDEGTVESGDTGAPADITSVLAQADRVFAEAQDALAAGDLGAYQDAMNRVGALIDQANDLIGQPAPSDS</sequence>
<comment type="caution">
    <text evidence="7">The sequence shown here is derived from an EMBL/GenBank/DDBJ whole genome shotgun (WGS) entry which is preliminary data.</text>
</comment>
<dbReference type="EMBL" id="PDSL01000053">
    <property type="protein sequence ID" value="PIE32106.1"/>
    <property type="molecule type" value="Genomic_DNA"/>
</dbReference>
<evidence type="ECO:0000256" key="1">
    <source>
        <dbReference type="ARBA" id="ARBA00022475"/>
    </source>
</evidence>
<dbReference type="AlphaFoldDB" id="A0A2G6K8T0"/>
<dbReference type="InterPro" id="IPR005372">
    <property type="entry name" value="UPF0182"/>
</dbReference>
<evidence type="ECO:0000256" key="5">
    <source>
        <dbReference type="SAM" id="MobiDB-lite"/>
    </source>
</evidence>
<keyword evidence="4 6" id="KW-0472">Membrane</keyword>
<keyword evidence="1" id="KW-1003">Cell membrane</keyword>
<evidence type="ECO:0000256" key="3">
    <source>
        <dbReference type="ARBA" id="ARBA00022989"/>
    </source>
</evidence>
<feature type="transmembrane region" description="Helical" evidence="6">
    <location>
        <begin position="112"/>
        <end position="133"/>
    </location>
</feature>
<feature type="transmembrane region" description="Helical" evidence="6">
    <location>
        <begin position="209"/>
        <end position="228"/>
    </location>
</feature>
<dbReference type="GO" id="GO:0016020">
    <property type="term" value="C:membrane"/>
    <property type="evidence" value="ECO:0007669"/>
    <property type="project" value="InterPro"/>
</dbReference>